<evidence type="ECO:0000256" key="4">
    <source>
        <dbReference type="ARBA" id="ARBA00022723"/>
    </source>
</evidence>
<sequence length="374" mass="40045">MERTAVKQEMKEMLCDFTSIIGVSGEEQDVVRAMAARLKPYADEVKVSTLGNLTAVKRGSRPGPTVLIASHSDEIGFCVKYIYEDGFLAFDKLGGVPENLMVGRKVWIGRNRVPGVIGAKPGHLMTPEEARTVRGAKDLYIDVACSSAGEVRALGIREGDRAVFADTVSEMANPDFLCGRAMDNRAGCTVVCELMKLCADGDFAGTLVVGATCREEVGMVGARALGHAVHPDYVIAVDTVPAGDTPDQPRRGLLPISIGKGPAVLLADGCDCSHQYGVFSSVHPAIRRAIENQSAAQGLPVQWLSLVGFLSTTDAAEYAYAGDGIPQASFAIPRRYSHSPVELLNMNDLVDMVCLLQGIVEKENETINLDFLAD</sequence>
<feature type="binding site" evidence="8">
    <location>
        <position position="183"/>
    </location>
    <ligand>
        <name>Zn(2+)</name>
        <dbReference type="ChEBI" id="CHEBI:29105"/>
        <label>1</label>
    </ligand>
</feature>
<protein>
    <submittedName>
        <fullName evidence="9">M42 family peptidase</fullName>
    </submittedName>
</protein>
<dbReference type="AlphaFoldDB" id="A0A498CLI2"/>
<evidence type="ECO:0000256" key="5">
    <source>
        <dbReference type="ARBA" id="ARBA00022801"/>
    </source>
</evidence>
<dbReference type="InterPro" id="IPR008007">
    <property type="entry name" value="Peptidase_M42"/>
</dbReference>
<name>A0A498CLI2_9FIRM</name>
<evidence type="ECO:0000256" key="8">
    <source>
        <dbReference type="PIRSR" id="PIRSR001123-2"/>
    </source>
</evidence>
<proteinExistence type="inferred from homology"/>
<dbReference type="Proteomes" id="UP000276301">
    <property type="component" value="Unassembled WGS sequence"/>
</dbReference>
<evidence type="ECO:0000256" key="6">
    <source>
        <dbReference type="PIRNR" id="PIRNR001123"/>
    </source>
</evidence>
<gene>
    <name evidence="9" type="ORF">D4A47_08560</name>
</gene>
<evidence type="ECO:0000256" key="1">
    <source>
        <dbReference type="ARBA" id="ARBA00006272"/>
    </source>
</evidence>
<dbReference type="InterPro" id="IPR051464">
    <property type="entry name" value="Peptidase_M42_aminopept"/>
</dbReference>
<comment type="similarity">
    <text evidence="1 6">Belongs to the peptidase M42 family.</text>
</comment>
<dbReference type="GO" id="GO:0046872">
    <property type="term" value="F:metal ion binding"/>
    <property type="evidence" value="ECO:0007669"/>
    <property type="project" value="UniProtKB-UniRule"/>
</dbReference>
<dbReference type="GO" id="GO:0006508">
    <property type="term" value="P:proteolysis"/>
    <property type="evidence" value="ECO:0007669"/>
    <property type="project" value="UniProtKB-KW"/>
</dbReference>
<dbReference type="InterPro" id="IPR023367">
    <property type="entry name" value="Peptidase_M42_dom2"/>
</dbReference>
<dbReference type="PIRSF" id="PIRSF001123">
    <property type="entry name" value="PepA_GA"/>
    <property type="match status" value="1"/>
</dbReference>
<feature type="binding site" evidence="8">
    <location>
        <position position="338"/>
    </location>
    <ligand>
        <name>Zn(2+)</name>
        <dbReference type="ChEBI" id="CHEBI:29105"/>
        <label>2</label>
    </ligand>
</feature>
<dbReference type="Gene3D" id="2.40.30.40">
    <property type="entry name" value="Peptidase M42, domain 2"/>
    <property type="match status" value="1"/>
</dbReference>
<evidence type="ECO:0000313" key="9">
    <source>
        <dbReference type="EMBL" id="RLL10682.1"/>
    </source>
</evidence>
<feature type="active site" description="Proton acceptor" evidence="7">
    <location>
        <position position="215"/>
    </location>
</feature>
<keyword evidence="3" id="KW-0645">Protease</keyword>
<dbReference type="Gene3D" id="3.40.630.10">
    <property type="entry name" value="Zn peptidases"/>
    <property type="match status" value="1"/>
</dbReference>
<dbReference type="RefSeq" id="WP_121586969.1">
    <property type="nucleotide sequence ID" value="NZ_RCHT01000013.1"/>
</dbReference>
<dbReference type="Pfam" id="PF05343">
    <property type="entry name" value="Peptidase_M42"/>
    <property type="match status" value="1"/>
</dbReference>
<feature type="binding site" evidence="8">
    <location>
        <position position="183"/>
    </location>
    <ligand>
        <name>Zn(2+)</name>
        <dbReference type="ChEBI" id="CHEBI:29105"/>
        <label>2</label>
    </ligand>
</feature>
<evidence type="ECO:0000256" key="2">
    <source>
        <dbReference type="ARBA" id="ARBA00022438"/>
    </source>
</evidence>
<feature type="binding site" evidence="8">
    <location>
        <position position="71"/>
    </location>
    <ligand>
        <name>Zn(2+)</name>
        <dbReference type="ChEBI" id="CHEBI:29105"/>
        <label>1</label>
    </ligand>
</feature>
<comment type="cofactor">
    <cofactor evidence="8">
        <name>a divalent metal cation</name>
        <dbReference type="ChEBI" id="CHEBI:60240"/>
    </cofactor>
    <text evidence="8">Binds 2 divalent metal cations per subunit.</text>
</comment>
<dbReference type="EMBL" id="RCHT01000013">
    <property type="protein sequence ID" value="RLL10682.1"/>
    <property type="molecule type" value="Genomic_DNA"/>
</dbReference>
<evidence type="ECO:0000313" key="10">
    <source>
        <dbReference type="Proteomes" id="UP000276301"/>
    </source>
</evidence>
<keyword evidence="10" id="KW-1185">Reference proteome</keyword>
<reference evidence="9 10" key="1">
    <citation type="submission" date="2018-10" db="EMBL/GenBank/DDBJ databases">
        <title>Anaerotruncus faecis sp. nov., isolated from human feces.</title>
        <authorList>
            <person name="Wang Y.-J."/>
        </authorList>
    </citation>
    <scope>NUCLEOTIDE SEQUENCE [LARGE SCALE GENOMIC DNA]</scope>
    <source>
        <strain evidence="9 10">22A2-44</strain>
    </source>
</reference>
<dbReference type="PANTHER" id="PTHR32481">
    <property type="entry name" value="AMINOPEPTIDASE"/>
    <property type="match status" value="1"/>
</dbReference>
<keyword evidence="2" id="KW-0031">Aminopeptidase</keyword>
<accession>A0A498CLI2</accession>
<keyword evidence="4 8" id="KW-0479">Metal-binding</keyword>
<dbReference type="GO" id="GO:0004177">
    <property type="term" value="F:aminopeptidase activity"/>
    <property type="evidence" value="ECO:0007669"/>
    <property type="project" value="UniProtKB-UniRule"/>
</dbReference>
<dbReference type="SUPFAM" id="SSF53187">
    <property type="entry name" value="Zn-dependent exopeptidases"/>
    <property type="match status" value="1"/>
</dbReference>
<evidence type="ECO:0000256" key="7">
    <source>
        <dbReference type="PIRSR" id="PIRSR001123-1"/>
    </source>
</evidence>
<organism evidence="9 10">
    <name type="scientific">Anaerotruncus massiliensis</name>
    <name type="common">ex Liu et al. 2021</name>
    <dbReference type="NCBI Taxonomy" id="2321404"/>
    <lineage>
        <taxon>Bacteria</taxon>
        <taxon>Bacillati</taxon>
        <taxon>Bacillota</taxon>
        <taxon>Clostridia</taxon>
        <taxon>Eubacteriales</taxon>
        <taxon>Oscillospiraceae</taxon>
        <taxon>Anaerotruncus</taxon>
    </lineage>
</organism>
<feature type="binding site" evidence="8">
    <location>
        <position position="238"/>
    </location>
    <ligand>
        <name>Zn(2+)</name>
        <dbReference type="ChEBI" id="CHEBI:29105"/>
        <label>1</label>
    </ligand>
</feature>
<comment type="caution">
    <text evidence="9">The sequence shown here is derived from an EMBL/GenBank/DDBJ whole genome shotgun (WGS) entry which is preliminary data.</text>
</comment>
<dbReference type="PANTHER" id="PTHR32481:SF0">
    <property type="entry name" value="AMINOPEPTIDASE YPDE-RELATED"/>
    <property type="match status" value="1"/>
</dbReference>
<evidence type="ECO:0000256" key="3">
    <source>
        <dbReference type="ARBA" id="ARBA00022670"/>
    </source>
</evidence>
<dbReference type="SUPFAM" id="SSF101821">
    <property type="entry name" value="Aminopeptidase/glucanase lid domain"/>
    <property type="match status" value="1"/>
</dbReference>
<keyword evidence="5" id="KW-0378">Hydrolase</keyword>
<feature type="binding site" evidence="8">
    <location>
        <position position="216"/>
    </location>
    <ligand>
        <name>Zn(2+)</name>
        <dbReference type="ChEBI" id="CHEBI:29105"/>
        <label>2</label>
    </ligand>
</feature>